<sequence>MNLDPGVLCFQHCQSKVFCFNLPETCPVCSQDLEKEPLQLPPFRLPYPFVRASQSPCSLVIKPTRGDFLHDYRNNNDLHIGVTNSECIVYEYDHEGLHTDYTSSWSQCLAVPIIHDHRGELDPVWREYWDFTLHTTAQQEHWTEERYDEHNFNCYSFILEYLKALRPPKLNVLDLTKTAVCSQLIVPYTSTAAKYISLYRKIVKQKIVIVEK</sequence>
<dbReference type="Pfam" id="PF22795">
    <property type="entry name" value="DUF4796_N"/>
    <property type="match status" value="1"/>
</dbReference>
<dbReference type="Proteomes" id="UP001497623">
    <property type="component" value="Unassembled WGS sequence"/>
</dbReference>
<evidence type="ECO:0000313" key="3">
    <source>
        <dbReference type="EMBL" id="CAL4122670.1"/>
    </source>
</evidence>
<evidence type="ECO:0000259" key="1">
    <source>
        <dbReference type="Pfam" id="PF16044"/>
    </source>
</evidence>
<dbReference type="PANTHER" id="PTHR33963">
    <property type="entry name" value="MKRN2 OPPOSITE STRAND PROTEIN"/>
    <property type="match status" value="1"/>
</dbReference>
<comment type="caution">
    <text evidence="3">The sequence shown here is derived from an EMBL/GenBank/DDBJ whole genome shotgun (WGS) entry which is preliminary data.</text>
</comment>
<dbReference type="EMBL" id="CAXKWB010020571">
    <property type="protein sequence ID" value="CAL4122670.1"/>
    <property type="molecule type" value="Genomic_DNA"/>
</dbReference>
<dbReference type="InterPro" id="IPR053921">
    <property type="entry name" value="MKRN2OS-like_C"/>
</dbReference>
<dbReference type="Pfam" id="PF16044">
    <property type="entry name" value="DUF4796_C"/>
    <property type="match status" value="1"/>
</dbReference>
<evidence type="ECO:0008006" key="5">
    <source>
        <dbReference type="Google" id="ProtNLM"/>
    </source>
</evidence>
<evidence type="ECO:0000313" key="4">
    <source>
        <dbReference type="Proteomes" id="UP001497623"/>
    </source>
</evidence>
<gene>
    <name evidence="3" type="ORF">MNOR_LOCUS23392</name>
</gene>
<dbReference type="AlphaFoldDB" id="A0AAV2RD71"/>
<dbReference type="InterPro" id="IPR032016">
    <property type="entry name" value="MKRN2OS-like"/>
</dbReference>
<dbReference type="PANTHER" id="PTHR33963:SF2">
    <property type="entry name" value="MKRN2 OPPOSITE STRAND PROTEIN"/>
    <property type="match status" value="1"/>
</dbReference>
<organism evidence="3 4">
    <name type="scientific">Meganyctiphanes norvegica</name>
    <name type="common">Northern krill</name>
    <name type="synonym">Thysanopoda norvegica</name>
    <dbReference type="NCBI Taxonomy" id="48144"/>
    <lineage>
        <taxon>Eukaryota</taxon>
        <taxon>Metazoa</taxon>
        <taxon>Ecdysozoa</taxon>
        <taxon>Arthropoda</taxon>
        <taxon>Crustacea</taxon>
        <taxon>Multicrustacea</taxon>
        <taxon>Malacostraca</taxon>
        <taxon>Eumalacostraca</taxon>
        <taxon>Eucarida</taxon>
        <taxon>Euphausiacea</taxon>
        <taxon>Euphausiidae</taxon>
        <taxon>Meganyctiphanes</taxon>
    </lineage>
</organism>
<name>A0AAV2RD71_MEGNR</name>
<evidence type="ECO:0000259" key="2">
    <source>
        <dbReference type="Pfam" id="PF22795"/>
    </source>
</evidence>
<dbReference type="InterPro" id="IPR053922">
    <property type="entry name" value="MKRN2OS-like_N"/>
</dbReference>
<feature type="domain" description="MKRN2 opposite strand protein-like N-terminal" evidence="2">
    <location>
        <begin position="5"/>
        <end position="33"/>
    </location>
</feature>
<reference evidence="3 4" key="1">
    <citation type="submission" date="2024-05" db="EMBL/GenBank/DDBJ databases">
        <authorList>
            <person name="Wallberg A."/>
        </authorList>
    </citation>
    <scope>NUCLEOTIDE SEQUENCE [LARGE SCALE GENOMIC DNA]</scope>
</reference>
<feature type="domain" description="MKRN2 opposite strand protein-like C-terminal" evidence="1">
    <location>
        <begin position="42"/>
        <end position="202"/>
    </location>
</feature>
<accession>A0AAV2RD71</accession>
<proteinExistence type="predicted"/>
<protein>
    <recommendedName>
        <fullName evidence="5">MKRN2 opposite strand protein</fullName>
    </recommendedName>
</protein>
<keyword evidence="4" id="KW-1185">Reference proteome</keyword>